<dbReference type="EMBL" id="KE525337">
    <property type="protein sequence ID" value="KFB48108.1"/>
    <property type="molecule type" value="Genomic_DNA"/>
</dbReference>
<dbReference type="EnsemblMetazoa" id="ASIC016083-RA">
    <property type="protein sequence ID" value="ASIC016083-PA"/>
    <property type="gene ID" value="ASIC016083"/>
</dbReference>
<evidence type="ECO:0000313" key="2">
    <source>
        <dbReference type="EnsemblMetazoa" id="ASIC016083-PA"/>
    </source>
</evidence>
<dbReference type="VEuPathDB" id="VectorBase:ASIC016083"/>
<dbReference type="Proteomes" id="UP000030765">
    <property type="component" value="Unassembled WGS sequence"/>
</dbReference>
<protein>
    <submittedName>
        <fullName evidence="1 2">Uncharacterized protein</fullName>
    </submittedName>
</protein>
<evidence type="ECO:0000313" key="3">
    <source>
        <dbReference type="Proteomes" id="UP000030765"/>
    </source>
</evidence>
<gene>
    <name evidence="1" type="ORF">ZHAS_00016083</name>
</gene>
<dbReference type="EMBL" id="ATLV01022912">
    <property type="status" value="NOT_ANNOTATED_CDS"/>
    <property type="molecule type" value="Genomic_DNA"/>
</dbReference>
<reference evidence="2" key="2">
    <citation type="submission" date="2020-05" db="UniProtKB">
        <authorList>
            <consortium name="EnsemblMetazoa"/>
        </authorList>
    </citation>
    <scope>IDENTIFICATION</scope>
</reference>
<organism evidence="1">
    <name type="scientific">Anopheles sinensis</name>
    <name type="common">Mosquito</name>
    <dbReference type="NCBI Taxonomy" id="74873"/>
    <lineage>
        <taxon>Eukaryota</taxon>
        <taxon>Metazoa</taxon>
        <taxon>Ecdysozoa</taxon>
        <taxon>Arthropoda</taxon>
        <taxon>Hexapoda</taxon>
        <taxon>Insecta</taxon>
        <taxon>Pterygota</taxon>
        <taxon>Neoptera</taxon>
        <taxon>Endopterygota</taxon>
        <taxon>Diptera</taxon>
        <taxon>Nematocera</taxon>
        <taxon>Culicoidea</taxon>
        <taxon>Culicidae</taxon>
        <taxon>Anophelinae</taxon>
        <taxon>Anopheles</taxon>
    </lineage>
</organism>
<name>A0A084WD14_ANOSI</name>
<dbReference type="AlphaFoldDB" id="A0A084WD14"/>
<evidence type="ECO:0000313" key="1">
    <source>
        <dbReference type="EMBL" id="KFB48108.1"/>
    </source>
</evidence>
<accession>A0A084WD14</accession>
<sequence>MSFEASSGRINILQWARVRILPSSPMTCPTSAPVTYTPAAVIVIYPAVCRHHKPHTSRGPPACSGTDGPTSLPALTSGDSFGLGFSSKTKNNETQMLQATRDNLSRIVLLVEKATVIIKRPPGHTREGAASGVATGWKTTETFNGFLAPRCEPWFSNVAGTRGLGGLWERLLGCTKTWSN</sequence>
<reference evidence="1 3" key="1">
    <citation type="journal article" date="2014" name="BMC Genomics">
        <title>Genome sequence of Anopheles sinensis provides insight into genetics basis of mosquito competence for malaria parasites.</title>
        <authorList>
            <person name="Zhou D."/>
            <person name="Zhang D."/>
            <person name="Ding G."/>
            <person name="Shi L."/>
            <person name="Hou Q."/>
            <person name="Ye Y."/>
            <person name="Xu Y."/>
            <person name="Zhou H."/>
            <person name="Xiong C."/>
            <person name="Li S."/>
            <person name="Yu J."/>
            <person name="Hong S."/>
            <person name="Yu X."/>
            <person name="Zou P."/>
            <person name="Chen C."/>
            <person name="Chang X."/>
            <person name="Wang W."/>
            <person name="Lv Y."/>
            <person name="Sun Y."/>
            <person name="Ma L."/>
            <person name="Shen B."/>
            <person name="Zhu C."/>
        </authorList>
    </citation>
    <scope>NUCLEOTIDE SEQUENCE [LARGE SCALE GENOMIC DNA]</scope>
</reference>
<keyword evidence="3" id="KW-1185">Reference proteome</keyword>
<proteinExistence type="predicted"/>